<dbReference type="CDD" id="cd17593">
    <property type="entry name" value="REC_CheC-like"/>
    <property type="match status" value="1"/>
</dbReference>
<dbReference type="PROSITE" id="PS50110">
    <property type="entry name" value="RESPONSE_REGULATORY"/>
    <property type="match status" value="1"/>
</dbReference>
<proteinExistence type="predicted"/>
<keyword evidence="1 2" id="KW-0597">Phosphoprotein</keyword>
<evidence type="ECO:0000256" key="1">
    <source>
        <dbReference type="ARBA" id="ARBA00022553"/>
    </source>
</evidence>
<dbReference type="SUPFAM" id="SSF52172">
    <property type="entry name" value="CheY-like"/>
    <property type="match status" value="1"/>
</dbReference>
<dbReference type="InterPro" id="IPR001789">
    <property type="entry name" value="Sig_transdc_resp-reg_receiver"/>
</dbReference>
<evidence type="ECO:0000259" key="3">
    <source>
        <dbReference type="PROSITE" id="PS50110"/>
    </source>
</evidence>
<reference evidence="4" key="1">
    <citation type="submission" date="2023-01" db="EMBL/GenBank/DDBJ databases">
        <title>Complete genome sequence of Planctobacterium marinum strain Dej080120_11.</title>
        <authorList>
            <person name="Ueki S."/>
            <person name="Maruyama F."/>
        </authorList>
    </citation>
    <scope>NUCLEOTIDE SEQUENCE</scope>
    <source>
        <strain evidence="4">Dej080120_11</strain>
    </source>
</reference>
<dbReference type="SMART" id="SM00448">
    <property type="entry name" value="REC"/>
    <property type="match status" value="1"/>
</dbReference>
<organism evidence="4 5">
    <name type="scientific">Planctobacterium marinum</name>
    <dbReference type="NCBI Taxonomy" id="1631968"/>
    <lineage>
        <taxon>Bacteria</taxon>
        <taxon>Pseudomonadati</taxon>
        <taxon>Pseudomonadota</taxon>
        <taxon>Gammaproteobacteria</taxon>
        <taxon>Alteromonadales</taxon>
        <taxon>Alteromonadaceae</taxon>
        <taxon>Planctobacterium</taxon>
    </lineage>
</organism>
<name>A0AA48HPL1_9ALTE</name>
<evidence type="ECO:0000313" key="5">
    <source>
        <dbReference type="Proteomes" id="UP001333710"/>
    </source>
</evidence>
<dbReference type="PANTHER" id="PTHR44591">
    <property type="entry name" value="STRESS RESPONSE REGULATOR PROTEIN 1"/>
    <property type="match status" value="1"/>
</dbReference>
<evidence type="ECO:0000313" key="4">
    <source>
        <dbReference type="EMBL" id="BDX05654.1"/>
    </source>
</evidence>
<feature type="domain" description="Response regulatory" evidence="3">
    <location>
        <begin position="4"/>
        <end position="119"/>
    </location>
</feature>
<dbReference type="InterPro" id="IPR050595">
    <property type="entry name" value="Bact_response_regulator"/>
</dbReference>
<dbReference type="AlphaFoldDB" id="A0AA48HPL1"/>
<dbReference type="Pfam" id="PF00072">
    <property type="entry name" value="Response_reg"/>
    <property type="match status" value="1"/>
</dbReference>
<dbReference type="Gene3D" id="3.40.50.2300">
    <property type="match status" value="1"/>
</dbReference>
<dbReference type="RefSeq" id="WP_338291639.1">
    <property type="nucleotide sequence ID" value="NZ_AP027272.1"/>
</dbReference>
<dbReference type="InterPro" id="IPR011006">
    <property type="entry name" value="CheY-like_superfamily"/>
</dbReference>
<evidence type="ECO:0000256" key="2">
    <source>
        <dbReference type="PROSITE-ProRule" id="PRU00169"/>
    </source>
</evidence>
<dbReference type="Proteomes" id="UP001333710">
    <property type="component" value="Chromosome"/>
</dbReference>
<keyword evidence="5" id="KW-1185">Reference proteome</keyword>
<gene>
    <name evidence="4" type="ORF">MACH26_11750</name>
</gene>
<sequence length="121" mass="13469">MSFPVLICDDSKLGRKSVERSLPDGLAAEIHMASHGQEAMELLRAKPITILFLDLTMPVMDGVEVLEAIRAERIEVFVIVVSGDVQPKMRDRVLGLGALDFIKKPVSQEKLLESLQMYGLY</sequence>
<protein>
    <recommendedName>
        <fullName evidence="3">Response regulatory domain-containing protein</fullName>
    </recommendedName>
</protein>
<dbReference type="EMBL" id="AP027272">
    <property type="protein sequence ID" value="BDX05654.1"/>
    <property type="molecule type" value="Genomic_DNA"/>
</dbReference>
<feature type="modified residue" description="4-aspartylphosphate" evidence="2">
    <location>
        <position position="54"/>
    </location>
</feature>
<dbReference type="KEGG" id="pmaw:MACH26_11750"/>
<dbReference type="PANTHER" id="PTHR44591:SF24">
    <property type="entry name" value="PROTEIN-GLUTAMATE METHYLESTERASE_PROTEIN-GLUTAMINE GLUTAMINASE 1"/>
    <property type="match status" value="1"/>
</dbReference>
<dbReference type="GO" id="GO:0000160">
    <property type="term" value="P:phosphorelay signal transduction system"/>
    <property type="evidence" value="ECO:0007669"/>
    <property type="project" value="InterPro"/>
</dbReference>
<accession>A0AA48HPL1</accession>